<feature type="domain" description="Coenzyme PQQ synthesis protein F-like C-terminal lobe" evidence="12">
    <location>
        <begin position="1358"/>
        <end position="1457"/>
    </location>
</feature>
<keyword evidence="4" id="KW-0479">Metal-binding</keyword>
<keyword evidence="5" id="KW-0378">Hydrolase</keyword>
<evidence type="ECO:0000256" key="4">
    <source>
        <dbReference type="ARBA" id="ARBA00022723"/>
    </source>
</evidence>
<comment type="cofactor">
    <cofactor evidence="1">
        <name>Zn(2+)</name>
        <dbReference type="ChEBI" id="CHEBI:29105"/>
    </cofactor>
</comment>
<dbReference type="PANTHER" id="PTHR43690">
    <property type="entry name" value="NARDILYSIN"/>
    <property type="match status" value="1"/>
</dbReference>
<dbReference type="GO" id="GO:0006508">
    <property type="term" value="P:proteolysis"/>
    <property type="evidence" value="ECO:0007669"/>
    <property type="project" value="UniProtKB-KW"/>
</dbReference>
<dbReference type="PROSITE" id="PS00143">
    <property type="entry name" value="INSULINASE"/>
    <property type="match status" value="1"/>
</dbReference>
<dbReference type="Pfam" id="PF16940">
    <property type="entry name" value="Tic110"/>
    <property type="match status" value="1"/>
</dbReference>
<dbReference type="FunFam" id="3.30.830.10:FF:000005">
    <property type="entry name" value="nardilysin isoform X1"/>
    <property type="match status" value="1"/>
</dbReference>
<dbReference type="Proteomes" id="UP001295469">
    <property type="component" value="Chromosome C05"/>
</dbReference>
<evidence type="ECO:0000256" key="3">
    <source>
        <dbReference type="ARBA" id="ARBA00022670"/>
    </source>
</evidence>
<evidence type="ECO:0000256" key="6">
    <source>
        <dbReference type="ARBA" id="ARBA00022833"/>
    </source>
</evidence>
<feature type="domain" description="Peptidase M16 N-terminal" evidence="9">
    <location>
        <begin position="621"/>
        <end position="746"/>
    </location>
</feature>
<comment type="similarity">
    <text evidence="2">Belongs to the peptidase M16 family.</text>
</comment>
<evidence type="ECO:0000259" key="9">
    <source>
        <dbReference type="Pfam" id="PF00675"/>
    </source>
</evidence>
<sequence>MIPTAINAPISPSPRSALLCHFLTPLPLRLSNSQSPSRRRYRASFPRCAATPSEQPPLVVANKKELTGLQPIVEKMTPPVRLATSAVVLAASLASGYGLGLRLMGSRNIALGGAAVAGAAGGALVYAMNSAVPEVAAIGLHNYVAEFEDPASVTKEDIEKIASRYGVNKEDEAFQAEICDIYCRYVTSVLPAEGQSLKGDEVEKIVKFKSALGIDDPDAASMHMEIGRRIFRQRLETGEREGDAEQRRAFMRLVYVSALVFGDAASFLLPWKRVLKVTDAQVEIAIRENAKQLYAERLKLVGRDINVENLVDLRKAQLSFKLSDELAEELFREHTRAVAIENITSALGVLKSRTRAVKSMSLVVEELEKVLEFNNLLVSLKNHSEAANFARGVGPIYLIVVTEMLADIKGESSDRKPEEEPVQEKEEVSSLNDLLACDKAVPAEPLSWEVSEELSDLYSIYSKSDPKPAPEKVSRLQYLLGIDDSTATALREMEDGAFSSAAEEGNFKEILLRQQQHTFFASRYLLRARTMSVTKAVSSLDSVVVKSPNDRRVYRVIELENGLSALLIHDPDIYLDGSAADGQNTDGDQMDEDGEEDSDGSYEDEEMEGDEDEDEDEVKGKEDHQTKKAAAAMCVAMGSFLDPPEAQGLAHFLEHMLFMGSTEFPDENEYDSYLSKHGGSSNAYTEMEHTCYHFEVKREFLQGALKRFSQFFVAPLMKTEAMERELLAVDSEFNQAIQNDACRLQQLQCHTSTKGHPLNRFAWGNKKSLSGAMENGVDLRECIVKLYKEYYHGGLMKLVVIGGEPLDLLESWVVELFGDVKNGSKIRPTLEAKGPIWKGGKLYRLEAVRDVHILDLTWTLPPLRHAYVKKPEDYLAHLLGHEGRGSLHSFLKGKGWITSLSAGVGDDGINRSSLAYVFGMSIHLTDSGLEKIYDIIGYIYQYIKLLRDASPQEWIFKELQDIGNMDFRYAEEQAADDYAAELSGNMLAYPVEHVIYGDYVYQTWDPKMIEDLMGFFTPKNMRIDVVSKSVKSEEFQTEPWFGSRYVEEEVPLTLMETWSNPSEVDTALHLPSKNQFIPCDFSIRAINSDADPKSQSPPKCLIDEPLMKFWYKLDETFKVPRANTYFRINLKGAYDSVKNCLLTELFINLLKDELNEIIYQATKLETSLSMYGDKLELKVYGFNEKIPALLSKILAIAKSFMPSLDRFKVIKENMERGFRNTNMKPLNHSTYLRLQLLCKRIYDSDEKLSVLNDLSLTDLNSFIPEVRSQIYIEALCHGNLSEDETVNISNIFKNSLTVEPLPVKCRHGGQITCFPLNAKLVRDVTVKNKSETNSVVELYYQIEPEEAQSTRMKAMLDLFHEIIGEPLFNQLRTKEQLGYVVECGPRLTYRVHGFCFCVQSSKYGPIHLLERVDNFIKDIEALLEQLDEKSFEDYRSGMIARLLEKDPSLLSETNDLWSQIVDKRYMFDFSHKEAEELRSIEKKDVIEWYKTYFRESSPKCRRLAVRVWGCNTDMKETQTDPKSVQVIADAVAFKSTSKFYPSLC</sequence>
<evidence type="ECO:0000259" key="11">
    <source>
        <dbReference type="Pfam" id="PF16187"/>
    </source>
</evidence>
<dbReference type="InterPro" id="IPR011765">
    <property type="entry name" value="Pept_M16_N"/>
</dbReference>
<dbReference type="GO" id="GO:0005737">
    <property type="term" value="C:cytoplasm"/>
    <property type="evidence" value="ECO:0007669"/>
    <property type="project" value="UniProtKB-ARBA"/>
</dbReference>
<reference evidence="13" key="1">
    <citation type="submission" date="2021-01" db="EMBL/GenBank/DDBJ databases">
        <authorList>
            <consortium name="Genoscope - CEA"/>
            <person name="William W."/>
        </authorList>
    </citation>
    <scope>NUCLEOTIDE SEQUENCE</scope>
</reference>
<name>A0A816KEE4_BRANA</name>
<accession>A0A816KEE4</accession>
<keyword evidence="6" id="KW-0862">Zinc</keyword>
<feature type="compositionally biased region" description="Acidic residues" evidence="8">
    <location>
        <begin position="588"/>
        <end position="617"/>
    </location>
</feature>
<dbReference type="EMBL" id="HG994369">
    <property type="protein sequence ID" value="CAF1924014.1"/>
    <property type="molecule type" value="Genomic_DNA"/>
</dbReference>
<organism evidence="13">
    <name type="scientific">Brassica napus</name>
    <name type="common">Rape</name>
    <dbReference type="NCBI Taxonomy" id="3708"/>
    <lineage>
        <taxon>Eukaryota</taxon>
        <taxon>Viridiplantae</taxon>
        <taxon>Streptophyta</taxon>
        <taxon>Embryophyta</taxon>
        <taxon>Tracheophyta</taxon>
        <taxon>Spermatophyta</taxon>
        <taxon>Magnoliopsida</taxon>
        <taxon>eudicotyledons</taxon>
        <taxon>Gunneridae</taxon>
        <taxon>Pentapetalae</taxon>
        <taxon>rosids</taxon>
        <taxon>malvids</taxon>
        <taxon>Brassicales</taxon>
        <taxon>Brassicaceae</taxon>
        <taxon>Brassiceae</taxon>
        <taxon>Brassica</taxon>
    </lineage>
</organism>
<dbReference type="Pfam" id="PF16187">
    <property type="entry name" value="Peptidase_M16_M"/>
    <property type="match status" value="1"/>
</dbReference>
<dbReference type="Pfam" id="PF22456">
    <property type="entry name" value="PqqF-like_C_4"/>
    <property type="match status" value="1"/>
</dbReference>
<proteinExistence type="inferred from homology"/>
<evidence type="ECO:0000256" key="1">
    <source>
        <dbReference type="ARBA" id="ARBA00001947"/>
    </source>
</evidence>
<keyword evidence="7" id="KW-0482">Metalloprotease</keyword>
<dbReference type="SUPFAM" id="SSF63411">
    <property type="entry name" value="LuxS/MPP-like metallohydrolase"/>
    <property type="match status" value="4"/>
</dbReference>
<dbReference type="InterPro" id="IPR050626">
    <property type="entry name" value="Peptidase_M16"/>
</dbReference>
<dbReference type="Pfam" id="PF00675">
    <property type="entry name" value="Peptidase_M16"/>
    <property type="match status" value="1"/>
</dbReference>
<evidence type="ECO:0000256" key="8">
    <source>
        <dbReference type="SAM" id="MobiDB-lite"/>
    </source>
</evidence>
<dbReference type="InterPro" id="IPR031610">
    <property type="entry name" value="TIC110"/>
</dbReference>
<feature type="domain" description="Peptidase M16 middle/third" evidence="11">
    <location>
        <begin position="967"/>
        <end position="1249"/>
    </location>
</feature>
<dbReference type="GO" id="GO:0046872">
    <property type="term" value="F:metal ion binding"/>
    <property type="evidence" value="ECO:0007669"/>
    <property type="project" value="UniProtKB-KW"/>
</dbReference>
<protein>
    <submittedName>
        <fullName evidence="13">(rape) hypothetical protein</fullName>
    </submittedName>
</protein>
<evidence type="ECO:0000313" key="13">
    <source>
        <dbReference type="EMBL" id="CAF1924014.1"/>
    </source>
</evidence>
<dbReference type="PANTHER" id="PTHR43690:SF18">
    <property type="entry name" value="INSULIN-DEGRADING ENZYME-RELATED"/>
    <property type="match status" value="1"/>
</dbReference>
<evidence type="ECO:0000256" key="7">
    <source>
        <dbReference type="ARBA" id="ARBA00023049"/>
    </source>
</evidence>
<feature type="domain" description="Peptidase M16 C-terminal" evidence="10">
    <location>
        <begin position="783"/>
        <end position="960"/>
    </location>
</feature>
<evidence type="ECO:0000259" key="10">
    <source>
        <dbReference type="Pfam" id="PF05193"/>
    </source>
</evidence>
<dbReference type="InterPro" id="IPR032632">
    <property type="entry name" value="Peptidase_M16_M"/>
</dbReference>
<dbReference type="InterPro" id="IPR011249">
    <property type="entry name" value="Metalloenz_LuxS/M16"/>
</dbReference>
<feature type="region of interest" description="Disordered" evidence="8">
    <location>
        <begin position="577"/>
        <end position="625"/>
    </location>
</feature>
<evidence type="ECO:0000256" key="5">
    <source>
        <dbReference type="ARBA" id="ARBA00022801"/>
    </source>
</evidence>
<dbReference type="Pfam" id="PF05193">
    <property type="entry name" value="Peptidase_M16_C"/>
    <property type="match status" value="1"/>
</dbReference>
<dbReference type="Gene3D" id="3.30.830.10">
    <property type="entry name" value="Metalloenzyme, LuxS/M16 peptidase-like"/>
    <property type="match status" value="4"/>
</dbReference>
<dbReference type="InterPro" id="IPR054734">
    <property type="entry name" value="PqqF-like_C_4"/>
</dbReference>
<evidence type="ECO:0000256" key="2">
    <source>
        <dbReference type="ARBA" id="ARBA00007261"/>
    </source>
</evidence>
<dbReference type="GO" id="GO:0004222">
    <property type="term" value="F:metalloendopeptidase activity"/>
    <property type="evidence" value="ECO:0007669"/>
    <property type="project" value="InterPro"/>
</dbReference>
<evidence type="ECO:0000259" key="12">
    <source>
        <dbReference type="Pfam" id="PF22456"/>
    </source>
</evidence>
<gene>
    <name evidence="13" type="ORF">DARMORV10_C05P05030.1</name>
</gene>
<dbReference type="FunFam" id="3.30.830.10:FF:000030">
    <property type="entry name" value="Insulin-degrading enzyme"/>
    <property type="match status" value="1"/>
</dbReference>
<dbReference type="InterPro" id="IPR001431">
    <property type="entry name" value="Pept_M16_Zn_BS"/>
</dbReference>
<dbReference type="FunFam" id="3.30.830.10:FF:000003">
    <property type="entry name" value="Insulin-degrading enzyme"/>
    <property type="match status" value="1"/>
</dbReference>
<keyword evidence="3" id="KW-0645">Protease</keyword>
<dbReference type="InterPro" id="IPR007863">
    <property type="entry name" value="Peptidase_M16_C"/>
</dbReference>